<dbReference type="Proteomes" id="UP001144978">
    <property type="component" value="Unassembled WGS sequence"/>
</dbReference>
<protein>
    <submittedName>
        <fullName evidence="1">Uncharacterized protein</fullName>
    </submittedName>
</protein>
<dbReference type="EMBL" id="JANSHE010001214">
    <property type="protein sequence ID" value="KAJ3003883.1"/>
    <property type="molecule type" value="Genomic_DNA"/>
</dbReference>
<reference evidence="1" key="1">
    <citation type="submission" date="2022-08" db="EMBL/GenBank/DDBJ databases">
        <title>Genome Sequence of Pycnoporus sanguineus.</title>
        <authorList>
            <person name="Buettner E."/>
        </authorList>
    </citation>
    <scope>NUCLEOTIDE SEQUENCE</scope>
    <source>
        <strain evidence="1">CG-C14</strain>
    </source>
</reference>
<evidence type="ECO:0000313" key="1">
    <source>
        <dbReference type="EMBL" id="KAJ3003883.1"/>
    </source>
</evidence>
<sequence>MSANLTSRLRNTCSDGEWRWYGYLKCTECPTLKPYGTETTEAFNMATAARRIITARPQQQSVPRGLFKPLLLQPSAQWAPLRSKVRHTKKHDREPAVMLSAIRPPLATLPPLHSVVMFLHNFHMVRHPRGVAHMRRPPRANEPERDLHSIGALRISRQKVPHFNARDIVRRNSTDADSGINTLSDCAWECMDSASEESGCISSDDITCFCKDPVAQDVAFTCIESQCFPREVTRFEDAMGKCGMEQSGTGARNPAQASTHLSPLGPGPVTVPGTSTISSQSIPSPTFSSSSSSPSDIVSGSGPSGRPTSQPPSQTSSVLVPLCSLRSSVKALLRTGKRSSRVSRALRLQTCSFQCAEGDSAEDVHPIAIIAFINFALLFLYTATLVVVPARWLFCSRHPCTDMAGKDDVHARASRPRKMTEKGKLFAESLVTSPRKTNKGNNKPKGGADAPSKKQSQPKKASEASQGE</sequence>
<evidence type="ECO:0000313" key="2">
    <source>
        <dbReference type="Proteomes" id="UP001144978"/>
    </source>
</evidence>
<accession>A0ACC1PXE1</accession>
<name>A0ACC1PXE1_9APHY</name>
<proteinExistence type="predicted"/>
<organism evidence="1 2">
    <name type="scientific">Trametes sanguinea</name>
    <dbReference type="NCBI Taxonomy" id="158606"/>
    <lineage>
        <taxon>Eukaryota</taxon>
        <taxon>Fungi</taxon>
        <taxon>Dikarya</taxon>
        <taxon>Basidiomycota</taxon>
        <taxon>Agaricomycotina</taxon>
        <taxon>Agaricomycetes</taxon>
        <taxon>Polyporales</taxon>
        <taxon>Polyporaceae</taxon>
        <taxon>Trametes</taxon>
    </lineage>
</organism>
<gene>
    <name evidence="1" type="ORF">NUW54_g5078</name>
</gene>
<keyword evidence="2" id="KW-1185">Reference proteome</keyword>
<comment type="caution">
    <text evidence="1">The sequence shown here is derived from an EMBL/GenBank/DDBJ whole genome shotgun (WGS) entry which is preliminary data.</text>
</comment>